<protein>
    <recommendedName>
        <fullName evidence="3">ubiquitinyl hydrolase 1</fullName>
        <ecNumber evidence="3">3.4.19.12</ecNumber>
    </recommendedName>
</protein>
<dbReference type="PANTHER" id="PTHR24006">
    <property type="entry name" value="UBIQUITIN CARBOXYL-TERMINAL HYDROLASE"/>
    <property type="match status" value="1"/>
</dbReference>
<dbReference type="FunFam" id="6.10.140.2220:FF:000006">
    <property type="entry name" value="Ubiquitin carboxyl-terminal hydrolase 15"/>
    <property type="match status" value="1"/>
</dbReference>
<gene>
    <name evidence="17" type="primary">LOC110795288</name>
</gene>
<dbReference type="GO" id="GO:0006508">
    <property type="term" value="P:proteolysis"/>
    <property type="evidence" value="ECO:0007669"/>
    <property type="project" value="UniProtKB-KW"/>
</dbReference>
<dbReference type="SUPFAM" id="SSF144232">
    <property type="entry name" value="HIT/MYND zinc finger-like"/>
    <property type="match status" value="1"/>
</dbReference>
<dbReference type="RefSeq" id="XP_021855982.1">
    <property type="nucleotide sequence ID" value="XM_022000290.2"/>
</dbReference>
<proteinExistence type="inferred from homology"/>
<dbReference type="GO" id="GO:0016579">
    <property type="term" value="P:protein deubiquitination"/>
    <property type="evidence" value="ECO:0007669"/>
    <property type="project" value="InterPro"/>
</dbReference>
<keyword evidence="6 11" id="KW-0863">Zinc-finger</keyword>
<dbReference type="PROSITE" id="PS50235">
    <property type="entry name" value="USP_3"/>
    <property type="match status" value="1"/>
</dbReference>
<evidence type="ECO:0000256" key="8">
    <source>
        <dbReference type="ARBA" id="ARBA00022801"/>
    </source>
</evidence>
<evidence type="ECO:0000256" key="5">
    <source>
        <dbReference type="ARBA" id="ARBA00022723"/>
    </source>
</evidence>
<feature type="chain" id="PRO_5040296745" description="ubiquitinyl hydrolase 1" evidence="13">
    <location>
        <begin position="21"/>
        <end position="781"/>
    </location>
</feature>
<dbReference type="InterPro" id="IPR050164">
    <property type="entry name" value="Peptidase_C19"/>
</dbReference>
<evidence type="ECO:0000256" key="10">
    <source>
        <dbReference type="ARBA" id="ARBA00022833"/>
    </source>
</evidence>
<dbReference type="PANTHER" id="PTHR24006:SF690">
    <property type="entry name" value="UBIQUITIN CARBOXYL-TERMINAL HYDROLASE 17"/>
    <property type="match status" value="1"/>
</dbReference>
<dbReference type="FunFam" id="3.90.70.10:FF:000026">
    <property type="entry name" value="Ubiquitin carboxyl-terminal hydrolase 15"/>
    <property type="match status" value="1"/>
</dbReference>
<keyword evidence="16" id="KW-1185">Reference proteome</keyword>
<keyword evidence="4" id="KW-0645">Protease</keyword>
<dbReference type="Pfam" id="PF01753">
    <property type="entry name" value="zf-MYND"/>
    <property type="match status" value="1"/>
</dbReference>
<comment type="similarity">
    <text evidence="2">Belongs to the peptidase C19 family.</text>
</comment>
<evidence type="ECO:0000313" key="17">
    <source>
        <dbReference type="RefSeq" id="XP_021855982.1"/>
    </source>
</evidence>
<dbReference type="InterPro" id="IPR018200">
    <property type="entry name" value="USP_CS"/>
</dbReference>
<dbReference type="InterPro" id="IPR002893">
    <property type="entry name" value="Znf_MYND"/>
</dbReference>
<feature type="signal peptide" evidence="13">
    <location>
        <begin position="1"/>
        <end position="20"/>
    </location>
</feature>
<comment type="catalytic activity">
    <reaction evidence="1">
        <text>Thiol-dependent hydrolysis of ester, thioester, amide, peptide and isopeptide bonds formed by the C-terminal Gly of ubiquitin (a 76-residue protein attached to proteins as an intracellular targeting signal).</text>
        <dbReference type="EC" id="3.4.19.12"/>
    </reaction>
</comment>
<feature type="compositionally biased region" description="Polar residues" evidence="12">
    <location>
        <begin position="166"/>
        <end position="178"/>
    </location>
</feature>
<dbReference type="GeneID" id="110795288"/>
<keyword evidence="9" id="KW-0788">Thiol protease</keyword>
<evidence type="ECO:0000256" key="13">
    <source>
        <dbReference type="SAM" id="SignalP"/>
    </source>
</evidence>
<dbReference type="InterPro" id="IPR038765">
    <property type="entry name" value="Papain-like_cys_pep_sf"/>
</dbReference>
<dbReference type="PROSITE" id="PS50865">
    <property type="entry name" value="ZF_MYND_2"/>
    <property type="match status" value="1"/>
</dbReference>
<evidence type="ECO:0000259" key="14">
    <source>
        <dbReference type="PROSITE" id="PS50235"/>
    </source>
</evidence>
<evidence type="ECO:0000256" key="7">
    <source>
        <dbReference type="ARBA" id="ARBA00022786"/>
    </source>
</evidence>
<evidence type="ECO:0000256" key="12">
    <source>
        <dbReference type="SAM" id="MobiDB-lite"/>
    </source>
</evidence>
<reference evidence="16" key="1">
    <citation type="journal article" date="2021" name="Nat. Commun.">
        <title>Genomic analyses provide insights into spinach domestication and the genetic basis of agronomic traits.</title>
        <authorList>
            <person name="Cai X."/>
            <person name="Sun X."/>
            <person name="Xu C."/>
            <person name="Sun H."/>
            <person name="Wang X."/>
            <person name="Ge C."/>
            <person name="Zhang Z."/>
            <person name="Wang Q."/>
            <person name="Fei Z."/>
            <person name="Jiao C."/>
            <person name="Wang Q."/>
        </authorList>
    </citation>
    <scope>NUCLEOTIDE SEQUENCE [LARGE SCALE GENOMIC DNA]</scope>
    <source>
        <strain evidence="16">cv. Varoflay</strain>
    </source>
</reference>
<dbReference type="GO" id="GO:0008270">
    <property type="term" value="F:zinc ion binding"/>
    <property type="evidence" value="ECO:0007669"/>
    <property type="project" value="UniProtKB-KW"/>
</dbReference>
<evidence type="ECO:0000256" key="1">
    <source>
        <dbReference type="ARBA" id="ARBA00000707"/>
    </source>
</evidence>
<dbReference type="Gene3D" id="6.10.140.2220">
    <property type="match status" value="1"/>
</dbReference>
<organism evidence="16 17">
    <name type="scientific">Spinacia oleracea</name>
    <name type="common">Spinach</name>
    <dbReference type="NCBI Taxonomy" id="3562"/>
    <lineage>
        <taxon>Eukaryota</taxon>
        <taxon>Viridiplantae</taxon>
        <taxon>Streptophyta</taxon>
        <taxon>Embryophyta</taxon>
        <taxon>Tracheophyta</taxon>
        <taxon>Spermatophyta</taxon>
        <taxon>Magnoliopsida</taxon>
        <taxon>eudicotyledons</taxon>
        <taxon>Gunneridae</taxon>
        <taxon>Pentapetalae</taxon>
        <taxon>Caryophyllales</taxon>
        <taxon>Chenopodiaceae</taxon>
        <taxon>Chenopodioideae</taxon>
        <taxon>Anserineae</taxon>
        <taxon>Spinacia</taxon>
    </lineage>
</organism>
<feature type="region of interest" description="Disordered" evidence="12">
    <location>
        <begin position="165"/>
        <end position="202"/>
    </location>
</feature>
<evidence type="ECO:0000256" key="9">
    <source>
        <dbReference type="ARBA" id="ARBA00022807"/>
    </source>
</evidence>
<sequence length="781" mass="87528">MLEIPVFLSLALLIFTVVLRWTLKNEETKEVMVSREAAMADFDAFQGDFSNSTVAMKAHECALCSSLTSTRCSRCKAVRYCSSKCQISHWRQSHKYECRPQGPSASERDNFNGNAEMMEQHDTLSAEDFPRMDEKNTICQLNHDVLDSPVPRLSTVTIECSDIDTRWSSSGENGTPYSDINAPSMDQRKDKNNTLDTNTSMGLASNVVMNSAKKLNREKSRQNDSRKSRLSISGLSSELRKDNSFHRAVSDNIHSSKSKELPFVDNEGLKHSQSIKHGKVKSMASKHSGNSLLLSSGSSSSQLPHNAFKSSLKKVVHQFNTPRQKKSSLHNSLLGISGNPNYKTVIQYDAFLSLYTSNDIELKPFGLTNCGNSCYANAVLQCLAYTRPLTMYLLQGIHSKECWKDEWCFICEFENLMLKGREGYTPLSPIRISSNISHLGHGREEDAHEFLRYAVDTMQSVCVELAGFVDPVREESTLVGMTFGGYLHSKIKCMKCHNISGKHERMMDLTVEIDGDIRTLQQALRKFTASETLEGNNKYYCSSRCKSYEKAKKKLTIFQAPNILTIVLKRFQAGNFTKLKKRVQFPEILNITPYMSDSSDKYPQYSLYAVVVHLDVSSADSSGHYVCYVKNYHEEWFKIDDSVVISVDLERVLSEKAYMVLYARDTPRPPASGMSFHDEKPADYSGSYVMSKVRHSGSDVSVDPWVIQHQSSKSGYVKDPSYVEEWITHSVESIPREDSSSEVSSLFSYSEEGTCSTASTKDSAAVDGLSDLLFGRGGGVG</sequence>
<evidence type="ECO:0000256" key="3">
    <source>
        <dbReference type="ARBA" id="ARBA00012759"/>
    </source>
</evidence>
<dbReference type="GO" id="GO:0005634">
    <property type="term" value="C:nucleus"/>
    <property type="evidence" value="ECO:0000318"/>
    <property type="project" value="GO_Central"/>
</dbReference>
<keyword evidence="7" id="KW-0833">Ubl conjugation pathway</keyword>
<name>A0A9R0IUY0_SPIOL</name>
<dbReference type="OrthoDB" id="420187at2759"/>
<evidence type="ECO:0000259" key="15">
    <source>
        <dbReference type="PROSITE" id="PS50865"/>
    </source>
</evidence>
<keyword evidence="10" id="KW-0862">Zinc</keyword>
<reference evidence="17" key="2">
    <citation type="submission" date="2025-08" db="UniProtKB">
        <authorList>
            <consortium name="RefSeq"/>
        </authorList>
    </citation>
    <scope>IDENTIFICATION</scope>
    <source>
        <tissue evidence="17">Leaf</tissue>
    </source>
</reference>
<feature type="compositionally biased region" description="Low complexity" evidence="12">
    <location>
        <begin position="288"/>
        <end position="299"/>
    </location>
</feature>
<dbReference type="SUPFAM" id="SSF54001">
    <property type="entry name" value="Cysteine proteinases"/>
    <property type="match status" value="1"/>
</dbReference>
<dbReference type="EC" id="3.4.19.12" evidence="3"/>
<keyword evidence="5" id="KW-0479">Metal-binding</keyword>
<keyword evidence="8" id="KW-0378">Hydrolase</keyword>
<dbReference type="Pfam" id="PF00443">
    <property type="entry name" value="UCH"/>
    <property type="match status" value="1"/>
</dbReference>
<dbReference type="InterPro" id="IPR001394">
    <property type="entry name" value="Peptidase_C19_UCH"/>
</dbReference>
<feature type="region of interest" description="Disordered" evidence="12">
    <location>
        <begin position="264"/>
        <end position="299"/>
    </location>
</feature>
<feature type="domain" description="USP" evidence="14">
    <location>
        <begin position="365"/>
        <end position="665"/>
    </location>
</feature>
<feature type="compositionally biased region" description="Basic and acidic residues" evidence="12">
    <location>
        <begin position="215"/>
        <end position="227"/>
    </location>
</feature>
<evidence type="ECO:0000256" key="6">
    <source>
        <dbReference type="ARBA" id="ARBA00022771"/>
    </source>
</evidence>
<dbReference type="Gene3D" id="3.90.70.10">
    <property type="entry name" value="Cysteine proteinases"/>
    <property type="match status" value="1"/>
</dbReference>
<dbReference type="PROSITE" id="PS00972">
    <property type="entry name" value="USP_1"/>
    <property type="match status" value="1"/>
</dbReference>
<evidence type="ECO:0000256" key="2">
    <source>
        <dbReference type="ARBA" id="ARBA00009085"/>
    </source>
</evidence>
<evidence type="ECO:0000256" key="4">
    <source>
        <dbReference type="ARBA" id="ARBA00022670"/>
    </source>
</evidence>
<dbReference type="GO" id="GO:0031647">
    <property type="term" value="P:regulation of protein stability"/>
    <property type="evidence" value="ECO:0000318"/>
    <property type="project" value="GO_Central"/>
</dbReference>
<dbReference type="GO" id="GO:0004843">
    <property type="term" value="F:cysteine-type deubiquitinase activity"/>
    <property type="evidence" value="ECO:0000318"/>
    <property type="project" value="GO_Central"/>
</dbReference>
<feature type="region of interest" description="Disordered" evidence="12">
    <location>
        <begin position="215"/>
        <end position="237"/>
    </location>
</feature>
<accession>A0A9R0IUY0</accession>
<dbReference type="KEGG" id="soe:110795288"/>
<keyword evidence="13" id="KW-0732">Signal</keyword>
<dbReference type="Proteomes" id="UP000813463">
    <property type="component" value="Chromosome 3"/>
</dbReference>
<evidence type="ECO:0000313" key="16">
    <source>
        <dbReference type="Proteomes" id="UP000813463"/>
    </source>
</evidence>
<dbReference type="GO" id="GO:0005829">
    <property type="term" value="C:cytosol"/>
    <property type="evidence" value="ECO:0000318"/>
    <property type="project" value="GO_Central"/>
</dbReference>
<dbReference type="InterPro" id="IPR028889">
    <property type="entry name" value="USP"/>
</dbReference>
<evidence type="ECO:0000256" key="11">
    <source>
        <dbReference type="PROSITE-ProRule" id="PRU00134"/>
    </source>
</evidence>
<dbReference type="AlphaFoldDB" id="A0A9R0IUY0"/>
<feature type="domain" description="MYND-type" evidence="15">
    <location>
        <begin position="61"/>
        <end position="98"/>
    </location>
</feature>